<sequence length="183" mass="19100">MSDESTSGDSTSGGTGPEPVSAAADALARARANARAKGLRPGPADRRRTAGDALAERRSGTGDGAGRDPRLVGAEVERLVSSRGWDSEVQVGAVIGRWATIVGPEVAQHVQPLGFDASVLTVQADSTAWATQVRLLTHSILTRIEVEVGEGLVTEIVVRGPAAPSWRKGRLRAEGRGPRDTYG</sequence>
<dbReference type="Proteomes" id="UP001056535">
    <property type="component" value="Chromosome"/>
</dbReference>
<dbReference type="Pfam" id="PF05258">
    <property type="entry name" value="DciA"/>
    <property type="match status" value="1"/>
</dbReference>
<keyword evidence="3" id="KW-1185">Reference proteome</keyword>
<feature type="compositionally biased region" description="Basic and acidic residues" evidence="1">
    <location>
        <begin position="43"/>
        <end position="70"/>
    </location>
</feature>
<evidence type="ECO:0000256" key="1">
    <source>
        <dbReference type="SAM" id="MobiDB-lite"/>
    </source>
</evidence>
<feature type="compositionally biased region" description="Low complexity" evidence="1">
    <location>
        <begin position="17"/>
        <end position="31"/>
    </location>
</feature>
<accession>A0ABY4YHX8</accession>
<dbReference type="InterPro" id="IPR007922">
    <property type="entry name" value="DciA-like"/>
</dbReference>
<dbReference type="RefSeq" id="WP_252621054.1">
    <property type="nucleotide sequence ID" value="NZ_CP099490.1"/>
</dbReference>
<name>A0ABY4YHX8_9MICO</name>
<dbReference type="EMBL" id="CP099490">
    <property type="protein sequence ID" value="USQ76359.1"/>
    <property type="molecule type" value="Genomic_DNA"/>
</dbReference>
<evidence type="ECO:0000313" key="2">
    <source>
        <dbReference type="EMBL" id="USQ76359.1"/>
    </source>
</evidence>
<evidence type="ECO:0000313" key="3">
    <source>
        <dbReference type="Proteomes" id="UP001056535"/>
    </source>
</evidence>
<organism evidence="2 3">
    <name type="scientific">Ornithinimicrobium cryptoxanthini</name>
    <dbReference type="NCBI Taxonomy" id="2934161"/>
    <lineage>
        <taxon>Bacteria</taxon>
        <taxon>Bacillati</taxon>
        <taxon>Actinomycetota</taxon>
        <taxon>Actinomycetes</taxon>
        <taxon>Micrococcales</taxon>
        <taxon>Ornithinimicrobiaceae</taxon>
        <taxon>Ornithinimicrobium</taxon>
    </lineage>
</organism>
<protein>
    <submittedName>
        <fullName evidence="2">DciA family protein</fullName>
    </submittedName>
</protein>
<feature type="compositionally biased region" description="Low complexity" evidence="1">
    <location>
        <begin position="1"/>
        <end position="10"/>
    </location>
</feature>
<feature type="region of interest" description="Disordered" evidence="1">
    <location>
        <begin position="1"/>
        <end position="70"/>
    </location>
</feature>
<proteinExistence type="predicted"/>
<reference evidence="2" key="1">
    <citation type="submission" date="2022-06" db="EMBL/GenBank/DDBJ databases">
        <title>Ornithinimicrobium JY.X270.</title>
        <authorList>
            <person name="Huang Y."/>
        </authorList>
    </citation>
    <scope>NUCLEOTIDE SEQUENCE</scope>
    <source>
        <strain evidence="2">JY.X270</strain>
    </source>
</reference>
<dbReference type="PANTHER" id="PTHR36456:SF1">
    <property type="entry name" value="UPF0232 PROTEIN SCO3875"/>
    <property type="match status" value="1"/>
</dbReference>
<dbReference type="PANTHER" id="PTHR36456">
    <property type="entry name" value="UPF0232 PROTEIN SCO3875"/>
    <property type="match status" value="1"/>
</dbReference>
<gene>
    <name evidence="2" type="ORF">NF557_00025</name>
</gene>